<organism evidence="1 2">
    <name type="scientific">Phytophthora palmivora</name>
    <dbReference type="NCBI Taxonomy" id="4796"/>
    <lineage>
        <taxon>Eukaryota</taxon>
        <taxon>Sar</taxon>
        <taxon>Stramenopiles</taxon>
        <taxon>Oomycota</taxon>
        <taxon>Peronosporomycetes</taxon>
        <taxon>Peronosporales</taxon>
        <taxon>Peronosporaceae</taxon>
        <taxon>Phytophthora</taxon>
    </lineage>
</organism>
<evidence type="ECO:0000313" key="1">
    <source>
        <dbReference type="EMBL" id="POM67221.1"/>
    </source>
</evidence>
<accession>A0A2P4XNU3</accession>
<comment type="caution">
    <text evidence="1">The sequence shown here is derived from an EMBL/GenBank/DDBJ whole genome shotgun (WGS) entry which is preliminary data.</text>
</comment>
<keyword evidence="2" id="KW-1185">Reference proteome</keyword>
<proteinExistence type="predicted"/>
<reference evidence="1 2" key="1">
    <citation type="journal article" date="2017" name="Genome Biol. Evol.">
        <title>Phytophthora megakarya and P. palmivora, closely related causal agents of cacao black pod rot, underwent increases in genome sizes and gene numbers by different mechanisms.</title>
        <authorList>
            <person name="Ali S.S."/>
            <person name="Shao J."/>
            <person name="Lary D.J."/>
            <person name="Kronmiller B."/>
            <person name="Shen D."/>
            <person name="Strem M.D."/>
            <person name="Amoako-Attah I."/>
            <person name="Akrofi A.Y."/>
            <person name="Begoude B.A."/>
            <person name="Ten Hoopen G.M."/>
            <person name="Coulibaly K."/>
            <person name="Kebe B.I."/>
            <person name="Melnick R.L."/>
            <person name="Guiltinan M.J."/>
            <person name="Tyler B.M."/>
            <person name="Meinhardt L.W."/>
            <person name="Bailey B.A."/>
        </authorList>
    </citation>
    <scope>NUCLEOTIDE SEQUENCE [LARGE SCALE GENOMIC DNA]</scope>
    <source>
        <strain evidence="2">sbr112.9</strain>
    </source>
</reference>
<protein>
    <submittedName>
        <fullName evidence="1">Integrase</fullName>
    </submittedName>
</protein>
<dbReference type="AlphaFoldDB" id="A0A2P4XNU3"/>
<dbReference type="Proteomes" id="UP000237271">
    <property type="component" value="Unassembled WGS sequence"/>
</dbReference>
<evidence type="ECO:0000313" key="2">
    <source>
        <dbReference type="Proteomes" id="UP000237271"/>
    </source>
</evidence>
<name>A0A2P4XNU3_9STRA</name>
<dbReference type="EMBL" id="NCKW01009460">
    <property type="protein sequence ID" value="POM67221.1"/>
    <property type="molecule type" value="Genomic_DNA"/>
</dbReference>
<gene>
    <name evidence="1" type="ORF">PHPALM_16824</name>
</gene>
<sequence>MVNRQSNYGINVSVMPHITTSDTIPMYAHIPEQYRDKLDAKAKLCLYVVFKENESPRLVNLVPAESRRSETEYCALTQGGA</sequence>